<evidence type="ECO:0000313" key="2">
    <source>
        <dbReference type="Proteomes" id="UP000231194"/>
    </source>
</evidence>
<comment type="caution">
    <text evidence="1">The sequence shown here is derived from an EMBL/GenBank/DDBJ whole genome shotgun (WGS) entry which is preliminary data.</text>
</comment>
<proteinExistence type="predicted"/>
<dbReference type="PANTHER" id="PTHR42815:SF2">
    <property type="entry name" value="FAD-BINDING, PUTATIVE (AFU_ORTHOLOGUE AFUA_6G07600)-RELATED"/>
    <property type="match status" value="1"/>
</dbReference>
<dbReference type="SUPFAM" id="SSF50475">
    <property type="entry name" value="FMN-binding split barrel"/>
    <property type="match status" value="2"/>
</dbReference>
<dbReference type="EMBL" id="PGVG01000015">
    <property type="protein sequence ID" value="PJG53667.1"/>
    <property type="molecule type" value="Genomic_DNA"/>
</dbReference>
<organism evidence="1 2">
    <name type="scientific">Bradyrhizobium forestalis</name>
    <dbReference type="NCBI Taxonomy" id="1419263"/>
    <lineage>
        <taxon>Bacteria</taxon>
        <taxon>Pseudomonadati</taxon>
        <taxon>Pseudomonadota</taxon>
        <taxon>Alphaproteobacteria</taxon>
        <taxon>Hyphomicrobiales</taxon>
        <taxon>Nitrobacteraceae</taxon>
        <taxon>Bradyrhizobium</taxon>
    </lineage>
</organism>
<gene>
    <name evidence="1" type="ORF">CVM73_19685</name>
</gene>
<reference evidence="1 2" key="1">
    <citation type="submission" date="2017-11" db="EMBL/GenBank/DDBJ databases">
        <title>Bradyrhizobium forestalis sp. nov., an efficient nitrogen-fixing bacterium isolated from nodules of forest legume species in the Amazon.</title>
        <authorList>
            <person name="Costa E.M."/>
            <person name="Guimaraes A."/>
            <person name="Carvalho T.S."/>
            <person name="Rodrigues T.L."/>
            <person name="Ribeiro P.R.A."/>
            <person name="Lebbe L."/>
            <person name="Willems A."/>
            <person name="Moreira F.M.S."/>
        </authorList>
    </citation>
    <scope>NUCLEOTIDE SEQUENCE [LARGE SCALE GENOMIC DNA]</scope>
    <source>
        <strain evidence="1 2">INPA54B</strain>
    </source>
</reference>
<dbReference type="InterPro" id="IPR012349">
    <property type="entry name" value="Split_barrel_FMN-bd"/>
</dbReference>
<protein>
    <submittedName>
        <fullName evidence="1">Flavin-nucleotide-binding protein</fullName>
    </submittedName>
</protein>
<sequence>MISERGSSPFHPGELEVQHRAGVGDGIRRRAQVAIRKEMPEQHRDFFANLGYVFVGSADRDGLPSASVLTGPTGFLSSPDPGRLLVRACPSKDDPLSDNLVVGAHLGLLGLDLTNRRRNRLNGRVASADAEGFEVHVHQSFGNCPKYIQVRQNITSDQFSSHQRPRVEFKQLDEALKRVIQNADTFFVASCIRTQNGEPDTYDCDISHRGGRPGFVLVGDREITVPDFSGNLYYNTLGNFSVHPYAALLIIDFLTGDLVHIRGRVEILWSDPRVASYSGAQWAWRVYIEDGYFAPSASIRSGPEVEFSPFTSTTGLWRNE</sequence>
<dbReference type="Proteomes" id="UP000231194">
    <property type="component" value="Unassembled WGS sequence"/>
</dbReference>
<evidence type="ECO:0000313" key="1">
    <source>
        <dbReference type="EMBL" id="PJG53667.1"/>
    </source>
</evidence>
<dbReference type="PANTHER" id="PTHR42815">
    <property type="entry name" value="FAD-BINDING, PUTATIVE (AFU_ORTHOLOGUE AFUA_6G07600)-RELATED"/>
    <property type="match status" value="1"/>
</dbReference>
<dbReference type="AlphaFoldDB" id="A0A2M8R775"/>
<keyword evidence="2" id="KW-1185">Reference proteome</keyword>
<accession>A0A2M8R775</accession>
<dbReference type="Gene3D" id="2.30.110.10">
    <property type="entry name" value="Electron Transport, Fmn-binding Protein, Chain A"/>
    <property type="match status" value="2"/>
</dbReference>
<name>A0A2M8R775_9BRAD</name>